<evidence type="ECO:0000313" key="2">
    <source>
        <dbReference type="EMBL" id="GAA4353798.1"/>
    </source>
</evidence>
<comment type="caution">
    <text evidence="2">The sequence shown here is derived from an EMBL/GenBank/DDBJ whole genome shotgun (WGS) entry which is preliminary data.</text>
</comment>
<reference evidence="3" key="1">
    <citation type="journal article" date="2019" name="Int. J. Syst. Evol. Microbiol.">
        <title>The Global Catalogue of Microorganisms (GCM) 10K type strain sequencing project: providing services to taxonomists for standard genome sequencing and annotation.</title>
        <authorList>
            <consortium name="The Broad Institute Genomics Platform"/>
            <consortium name="The Broad Institute Genome Sequencing Center for Infectious Disease"/>
            <person name="Wu L."/>
            <person name="Ma J."/>
        </authorList>
    </citation>
    <scope>NUCLEOTIDE SEQUENCE [LARGE SCALE GENOMIC DNA]</scope>
    <source>
        <strain evidence="3">JCM 17727</strain>
    </source>
</reference>
<gene>
    <name evidence="2" type="ORF">GCM10023150_22800</name>
</gene>
<sequence length="209" mass="24373">MKKLERYLRHKGYVTYNRSYPSTVANVERSAVHYINSALANISRDEISKIHFVTHSLGGLLVRYYLTHHKIKQVGRIVMLAPPNNGSEVAERYRDHFWYRWMTGAPGQQLHKNDNPLLNKLRPLEAEVGVIAGTRSSDPWFNHVFKGEHDGKVSVNDTKLSEMKDLITVDHGHTFIMNKRKVKRHIVNFLAHGDFYRSQQRKHLYDLEN</sequence>
<dbReference type="PANTHER" id="PTHR37946">
    <property type="entry name" value="SLL1969 PROTEIN"/>
    <property type="match status" value="1"/>
</dbReference>
<dbReference type="InterPro" id="IPR029058">
    <property type="entry name" value="AB_hydrolase_fold"/>
</dbReference>
<proteinExistence type="predicted"/>
<dbReference type="Gene3D" id="3.40.50.1820">
    <property type="entry name" value="alpha/beta hydrolase"/>
    <property type="match status" value="1"/>
</dbReference>
<dbReference type="Pfam" id="PF00561">
    <property type="entry name" value="Abhydrolase_1"/>
    <property type="match status" value="1"/>
</dbReference>
<dbReference type="EMBL" id="BAABFU010000003">
    <property type="protein sequence ID" value="GAA4353798.1"/>
    <property type="molecule type" value="Genomic_DNA"/>
</dbReference>
<accession>A0ABP8I9F6</accession>
<name>A0ABP8I9F6_9GAMM</name>
<feature type="domain" description="AB hydrolase-1" evidence="1">
    <location>
        <begin position="47"/>
        <end position="121"/>
    </location>
</feature>
<dbReference type="InterPro" id="IPR000073">
    <property type="entry name" value="AB_hydrolase_1"/>
</dbReference>
<keyword evidence="3" id="KW-1185">Reference proteome</keyword>
<organism evidence="2 3">
    <name type="scientific">Kangiella taiwanensis</name>
    <dbReference type="NCBI Taxonomy" id="1079179"/>
    <lineage>
        <taxon>Bacteria</taxon>
        <taxon>Pseudomonadati</taxon>
        <taxon>Pseudomonadota</taxon>
        <taxon>Gammaproteobacteria</taxon>
        <taxon>Kangiellales</taxon>
        <taxon>Kangiellaceae</taxon>
        <taxon>Kangiella</taxon>
    </lineage>
</organism>
<dbReference type="Proteomes" id="UP001501294">
    <property type="component" value="Unassembled WGS sequence"/>
</dbReference>
<dbReference type="GO" id="GO:0016787">
    <property type="term" value="F:hydrolase activity"/>
    <property type="evidence" value="ECO:0007669"/>
    <property type="project" value="UniProtKB-KW"/>
</dbReference>
<protein>
    <submittedName>
        <fullName evidence="2">Alpha/beta fold hydrolase</fullName>
    </submittedName>
</protein>
<dbReference type="SUPFAM" id="SSF53474">
    <property type="entry name" value="alpha/beta-Hydrolases"/>
    <property type="match status" value="1"/>
</dbReference>
<keyword evidence="2" id="KW-0378">Hydrolase</keyword>
<evidence type="ECO:0000259" key="1">
    <source>
        <dbReference type="Pfam" id="PF00561"/>
    </source>
</evidence>
<dbReference type="PANTHER" id="PTHR37946:SF1">
    <property type="entry name" value="SLL1969 PROTEIN"/>
    <property type="match status" value="1"/>
</dbReference>
<evidence type="ECO:0000313" key="3">
    <source>
        <dbReference type="Proteomes" id="UP001501294"/>
    </source>
</evidence>